<sequence length="128" mass="13836">MFTPQIPLDAYLTVLSSASPEDHPWSSEEYEMTAEARAELGEGFTKLAHGMVAFVTAATKHQDYESARAVLEDMVHTFPVQEDGNVPGQEDPFAALLALLSEHGGEPADPALIDDEGNVNPDTLPVEK</sequence>
<comment type="caution">
    <text evidence="2">The sequence shown here is derived from an EMBL/GenBank/DDBJ whole genome shotgun (WGS) entry which is preliminary data.</text>
</comment>
<dbReference type="RefSeq" id="WP_050053400.1">
    <property type="nucleotide sequence ID" value="NZ_CAQI01000025.1"/>
</dbReference>
<gene>
    <name evidence="2" type="ORF">ARTSIC4J27_253</name>
</gene>
<evidence type="ECO:0000313" key="3">
    <source>
        <dbReference type="Proteomes" id="UP000035722"/>
    </source>
</evidence>
<evidence type="ECO:0000313" key="2">
    <source>
        <dbReference type="EMBL" id="CCQ44329.1"/>
    </source>
</evidence>
<keyword evidence="3" id="KW-1185">Reference proteome</keyword>
<feature type="region of interest" description="Disordered" evidence="1">
    <location>
        <begin position="104"/>
        <end position="128"/>
    </location>
</feature>
<accession>A0A024GXV6</accession>
<dbReference type="Proteomes" id="UP000035722">
    <property type="component" value="Unassembled WGS sequence"/>
</dbReference>
<protein>
    <submittedName>
        <fullName evidence="2">Uncharacterized protein</fullName>
    </submittedName>
</protein>
<evidence type="ECO:0000256" key="1">
    <source>
        <dbReference type="SAM" id="MobiDB-lite"/>
    </source>
</evidence>
<dbReference type="AlphaFoldDB" id="A0A024GXV6"/>
<reference evidence="3" key="1">
    <citation type="journal article" date="2014" name="Genome Announc.">
        <title>Genome Sequence of Arthrobacter siccitolerans 4J27, a Xeroprotectant-Producing Desiccation-Tolerant Microorganism.</title>
        <authorList>
            <person name="Manzanera M."/>
            <person name="Santa-Cruz-Calvo L."/>
            <person name="Vilchez J.I."/>
            <person name="Garcia-Fontana C."/>
            <person name="Silva-Castro G.A."/>
            <person name="Calvo C."/>
            <person name="Gonzalez-Lopez J."/>
        </authorList>
    </citation>
    <scope>NUCLEOTIDE SEQUENCE [LARGE SCALE GENOMIC DNA]</scope>
    <source>
        <strain evidence="3">4J27</strain>
    </source>
</reference>
<dbReference type="STRING" id="861266.ARTSIC4J27_253"/>
<dbReference type="OrthoDB" id="9935151at2"/>
<dbReference type="EMBL" id="CAQI01000025">
    <property type="protein sequence ID" value="CCQ44329.1"/>
    <property type="molecule type" value="Genomic_DNA"/>
</dbReference>
<organism evidence="2 3">
    <name type="scientific">Pseudarthrobacter siccitolerans</name>
    <dbReference type="NCBI Taxonomy" id="861266"/>
    <lineage>
        <taxon>Bacteria</taxon>
        <taxon>Bacillati</taxon>
        <taxon>Actinomycetota</taxon>
        <taxon>Actinomycetes</taxon>
        <taxon>Micrococcales</taxon>
        <taxon>Micrococcaceae</taxon>
        <taxon>Pseudarthrobacter</taxon>
    </lineage>
</organism>
<name>A0A024GXV6_9MICC</name>
<proteinExistence type="predicted"/>